<dbReference type="GeneID" id="63747150"/>
<evidence type="ECO:0000256" key="3">
    <source>
        <dbReference type="ARBA" id="ARBA00022679"/>
    </source>
</evidence>
<accession>A0A1L9RFC2</accession>
<dbReference type="InterPro" id="IPR023213">
    <property type="entry name" value="CAT-like_dom_sf"/>
</dbReference>
<dbReference type="RefSeq" id="XP_040687250.1">
    <property type="nucleotide sequence ID" value="XM_040831302.1"/>
</dbReference>
<proteinExistence type="inferred from homology"/>
<dbReference type="Pfam" id="PF02458">
    <property type="entry name" value="Transferase"/>
    <property type="match status" value="1"/>
</dbReference>
<gene>
    <name evidence="5" type="ORF">ASPWEDRAFT_174973</name>
</gene>
<evidence type="ECO:0000256" key="2">
    <source>
        <dbReference type="ARBA" id="ARBA00009861"/>
    </source>
</evidence>
<dbReference type="AlphaFoldDB" id="A0A1L9RFC2"/>
<evidence type="ECO:0000313" key="5">
    <source>
        <dbReference type="EMBL" id="OJJ33573.1"/>
    </source>
</evidence>
<evidence type="ECO:0000256" key="4">
    <source>
        <dbReference type="ARBA" id="ARBA00023315"/>
    </source>
</evidence>
<dbReference type="Proteomes" id="UP000184383">
    <property type="component" value="Unassembled WGS sequence"/>
</dbReference>
<keyword evidence="4" id="KW-0012">Acyltransferase</keyword>
<name>A0A1L9RFC2_ASPWE</name>
<comment type="similarity">
    <text evidence="2">Belongs to the plant acyltransferase family.</text>
</comment>
<evidence type="ECO:0000313" key="6">
    <source>
        <dbReference type="Proteomes" id="UP000184383"/>
    </source>
</evidence>
<dbReference type="InterPro" id="IPR051283">
    <property type="entry name" value="Sec_Metabolite_Acyltrans"/>
</dbReference>
<sequence>MGNQEDDGDAVFPLSFWDDLPHTRAICLNLTYRVDGVLDVDKLRASLNRLLEIGDWKKLGARLRKNKNGKLEYHVPAAYSEERPGVAFTTAQHKMKFSEHPLASQFPVSVEEPVLLDAFTDLSSLVDDTHPATKIEDWTSTDRPQLTVHVALFPDTTLLTVTLPHTFADAMGISTFLKAWTAVLRGQEDDVPVLNGFDDPLKPLNEKTASETLSYASRLLSGLRFFIFVFWYLFDLLWYRDEMRTVCIPEAYVNKMRDDALTELQHSEDPFVSHGDILFAWWARTLMKSLRVSPDRPVTLLNVFETRSIALQGEQPAWLSNMVFPSYTFLRAGDCLDRPLSYTASKIRAALVAQRTKPQLEALMTQQRSTLQRTGNPPVFGEPNMLLLCCSNWHRGRFFSVDFSAALASTEGERETPRAPTQILCTGHANGLSIRNAGPIIGQDGNGNWWMSFTVRKSAWGGVQKELDQLKHDWSKNR</sequence>
<evidence type="ECO:0008006" key="7">
    <source>
        <dbReference type="Google" id="ProtNLM"/>
    </source>
</evidence>
<protein>
    <recommendedName>
        <fullName evidence="7">LysR family regulatory protein</fullName>
    </recommendedName>
</protein>
<dbReference type="OrthoDB" id="21502at2759"/>
<keyword evidence="3" id="KW-0808">Transferase</keyword>
<comment type="pathway">
    <text evidence="1">Secondary metabolite biosynthesis.</text>
</comment>
<dbReference type="EMBL" id="KV878214">
    <property type="protein sequence ID" value="OJJ33573.1"/>
    <property type="molecule type" value="Genomic_DNA"/>
</dbReference>
<dbReference type="Gene3D" id="3.30.559.10">
    <property type="entry name" value="Chloramphenicol acetyltransferase-like domain"/>
    <property type="match status" value="2"/>
</dbReference>
<dbReference type="STRING" id="1073089.A0A1L9RFC2"/>
<organism evidence="5 6">
    <name type="scientific">Aspergillus wentii DTO 134E9</name>
    <dbReference type="NCBI Taxonomy" id="1073089"/>
    <lineage>
        <taxon>Eukaryota</taxon>
        <taxon>Fungi</taxon>
        <taxon>Dikarya</taxon>
        <taxon>Ascomycota</taxon>
        <taxon>Pezizomycotina</taxon>
        <taxon>Eurotiomycetes</taxon>
        <taxon>Eurotiomycetidae</taxon>
        <taxon>Eurotiales</taxon>
        <taxon>Aspergillaceae</taxon>
        <taxon>Aspergillus</taxon>
        <taxon>Aspergillus subgen. Cremei</taxon>
    </lineage>
</organism>
<dbReference type="GO" id="GO:0016746">
    <property type="term" value="F:acyltransferase activity"/>
    <property type="evidence" value="ECO:0007669"/>
    <property type="project" value="UniProtKB-KW"/>
</dbReference>
<dbReference type="VEuPathDB" id="FungiDB:ASPWEDRAFT_174973"/>
<dbReference type="PANTHER" id="PTHR31896:SF69">
    <property type="entry name" value="FAMILY REGULATORY PROTEIN, PUTATIVE (AFU_ORTHOLOGUE AFUA_3G14730)-RELATED"/>
    <property type="match status" value="1"/>
</dbReference>
<evidence type="ECO:0000256" key="1">
    <source>
        <dbReference type="ARBA" id="ARBA00005179"/>
    </source>
</evidence>
<dbReference type="PANTHER" id="PTHR31896">
    <property type="entry name" value="FAMILY REGULATORY PROTEIN, PUTATIVE (AFU_ORTHOLOGUE AFUA_3G14730)-RELATED"/>
    <property type="match status" value="1"/>
</dbReference>
<reference evidence="6" key="1">
    <citation type="journal article" date="2017" name="Genome Biol.">
        <title>Comparative genomics reveals high biological diversity and specific adaptations in the industrially and medically important fungal genus Aspergillus.</title>
        <authorList>
            <person name="de Vries R.P."/>
            <person name="Riley R."/>
            <person name="Wiebenga A."/>
            <person name="Aguilar-Osorio G."/>
            <person name="Amillis S."/>
            <person name="Uchima C.A."/>
            <person name="Anderluh G."/>
            <person name="Asadollahi M."/>
            <person name="Askin M."/>
            <person name="Barry K."/>
            <person name="Battaglia E."/>
            <person name="Bayram O."/>
            <person name="Benocci T."/>
            <person name="Braus-Stromeyer S.A."/>
            <person name="Caldana C."/>
            <person name="Canovas D."/>
            <person name="Cerqueira G.C."/>
            <person name="Chen F."/>
            <person name="Chen W."/>
            <person name="Choi C."/>
            <person name="Clum A."/>
            <person name="Dos Santos R.A."/>
            <person name="Damasio A.R."/>
            <person name="Diallinas G."/>
            <person name="Emri T."/>
            <person name="Fekete E."/>
            <person name="Flipphi M."/>
            <person name="Freyberg S."/>
            <person name="Gallo A."/>
            <person name="Gournas C."/>
            <person name="Habgood R."/>
            <person name="Hainaut M."/>
            <person name="Harispe M.L."/>
            <person name="Henrissat B."/>
            <person name="Hilden K.S."/>
            <person name="Hope R."/>
            <person name="Hossain A."/>
            <person name="Karabika E."/>
            <person name="Karaffa L."/>
            <person name="Karanyi Z."/>
            <person name="Krasevec N."/>
            <person name="Kuo A."/>
            <person name="Kusch H."/>
            <person name="LaButti K."/>
            <person name="Lagendijk E.L."/>
            <person name="Lapidus A."/>
            <person name="Levasseur A."/>
            <person name="Lindquist E."/>
            <person name="Lipzen A."/>
            <person name="Logrieco A.F."/>
            <person name="MacCabe A."/>
            <person name="Maekelae M.R."/>
            <person name="Malavazi I."/>
            <person name="Melin P."/>
            <person name="Meyer V."/>
            <person name="Mielnichuk N."/>
            <person name="Miskei M."/>
            <person name="Molnar A.P."/>
            <person name="Mule G."/>
            <person name="Ngan C.Y."/>
            <person name="Orejas M."/>
            <person name="Orosz E."/>
            <person name="Ouedraogo J.P."/>
            <person name="Overkamp K.M."/>
            <person name="Park H.-S."/>
            <person name="Perrone G."/>
            <person name="Piumi F."/>
            <person name="Punt P.J."/>
            <person name="Ram A.F."/>
            <person name="Ramon A."/>
            <person name="Rauscher S."/>
            <person name="Record E."/>
            <person name="Riano-Pachon D.M."/>
            <person name="Robert V."/>
            <person name="Roehrig J."/>
            <person name="Ruller R."/>
            <person name="Salamov A."/>
            <person name="Salih N.S."/>
            <person name="Samson R.A."/>
            <person name="Sandor E."/>
            <person name="Sanguinetti M."/>
            <person name="Schuetze T."/>
            <person name="Sepcic K."/>
            <person name="Shelest E."/>
            <person name="Sherlock G."/>
            <person name="Sophianopoulou V."/>
            <person name="Squina F.M."/>
            <person name="Sun H."/>
            <person name="Susca A."/>
            <person name="Todd R.B."/>
            <person name="Tsang A."/>
            <person name="Unkles S.E."/>
            <person name="van de Wiele N."/>
            <person name="van Rossen-Uffink D."/>
            <person name="Oliveira J.V."/>
            <person name="Vesth T.C."/>
            <person name="Visser J."/>
            <person name="Yu J.-H."/>
            <person name="Zhou M."/>
            <person name="Andersen M.R."/>
            <person name="Archer D.B."/>
            <person name="Baker S.E."/>
            <person name="Benoit I."/>
            <person name="Brakhage A.A."/>
            <person name="Braus G.H."/>
            <person name="Fischer R."/>
            <person name="Frisvad J.C."/>
            <person name="Goldman G.H."/>
            <person name="Houbraken J."/>
            <person name="Oakley B."/>
            <person name="Pocsi I."/>
            <person name="Scazzocchio C."/>
            <person name="Seiboth B."/>
            <person name="vanKuyk P.A."/>
            <person name="Wortman J."/>
            <person name="Dyer P.S."/>
            <person name="Grigoriev I.V."/>
        </authorList>
    </citation>
    <scope>NUCLEOTIDE SEQUENCE [LARGE SCALE GENOMIC DNA]</scope>
    <source>
        <strain evidence="6">DTO 134E9</strain>
    </source>
</reference>
<keyword evidence="6" id="KW-1185">Reference proteome</keyword>